<dbReference type="OrthoDB" id="515345at2"/>
<gene>
    <name evidence="1" type="ORF">CK510_30120</name>
</gene>
<dbReference type="RefSeq" id="WP_095725085.1">
    <property type="nucleotide sequence ID" value="NZ_NTFS01000712.1"/>
</dbReference>
<organism evidence="1 2">
    <name type="scientific">Brunnivagina elsteri CCALA 953</name>
    <dbReference type="NCBI Taxonomy" id="987040"/>
    <lineage>
        <taxon>Bacteria</taxon>
        <taxon>Bacillati</taxon>
        <taxon>Cyanobacteriota</taxon>
        <taxon>Cyanophyceae</taxon>
        <taxon>Nostocales</taxon>
        <taxon>Calotrichaceae</taxon>
        <taxon>Brunnivagina</taxon>
    </lineage>
</organism>
<evidence type="ECO:0000313" key="2">
    <source>
        <dbReference type="Proteomes" id="UP000218238"/>
    </source>
</evidence>
<reference evidence="1 2" key="1">
    <citation type="submission" date="2017-08" db="EMBL/GenBank/DDBJ databases">
        <title>Draft genome sequence of filamentous cyanobacterium Calothrix elsteri CCALA 953.</title>
        <authorList>
            <person name="Gagunashvili A.N."/>
            <person name="Elster J."/>
            <person name="Andresson O.S."/>
        </authorList>
    </citation>
    <scope>NUCLEOTIDE SEQUENCE [LARGE SCALE GENOMIC DNA]</scope>
    <source>
        <strain evidence="1 2">CCALA 953</strain>
    </source>
</reference>
<sequence>MSIITIRFTHFSAQQPKYTFGEQIAIKSNCDRKKWITGQVTGLRLDYHSPNTWNYTVVFDYPQGFCEEFTEEDLAAVDELVCPQLLL</sequence>
<name>A0A2A2T9P3_9CYAN</name>
<keyword evidence="2" id="KW-1185">Reference proteome</keyword>
<protein>
    <submittedName>
        <fullName evidence="1">Uncharacterized protein</fullName>
    </submittedName>
</protein>
<dbReference type="AlphaFoldDB" id="A0A2A2T9P3"/>
<dbReference type="EMBL" id="NTFS01000712">
    <property type="protein sequence ID" value="PAX45744.1"/>
    <property type="molecule type" value="Genomic_DNA"/>
</dbReference>
<dbReference type="Proteomes" id="UP000218238">
    <property type="component" value="Unassembled WGS sequence"/>
</dbReference>
<evidence type="ECO:0000313" key="1">
    <source>
        <dbReference type="EMBL" id="PAX45744.1"/>
    </source>
</evidence>
<accession>A0A2A2T9P3</accession>
<comment type="caution">
    <text evidence="1">The sequence shown here is derived from an EMBL/GenBank/DDBJ whole genome shotgun (WGS) entry which is preliminary data.</text>
</comment>
<proteinExistence type="predicted"/>